<dbReference type="PRINTS" id="PR00385">
    <property type="entry name" value="P450"/>
</dbReference>
<organism evidence="9 10">
    <name type="scientific">Phenylobacterium hankyongense</name>
    <dbReference type="NCBI Taxonomy" id="1813876"/>
    <lineage>
        <taxon>Bacteria</taxon>
        <taxon>Pseudomonadati</taxon>
        <taxon>Pseudomonadota</taxon>
        <taxon>Alphaproteobacteria</taxon>
        <taxon>Caulobacterales</taxon>
        <taxon>Caulobacteraceae</taxon>
        <taxon>Phenylobacterium</taxon>
    </lineage>
</organism>
<keyword evidence="10" id="KW-1185">Reference proteome</keyword>
<dbReference type="InterPro" id="IPR036396">
    <property type="entry name" value="Cyt_P450_sf"/>
</dbReference>
<evidence type="ECO:0000256" key="2">
    <source>
        <dbReference type="ARBA" id="ARBA00022617"/>
    </source>
</evidence>
<proteinExistence type="inferred from homology"/>
<evidence type="ECO:0000313" key="9">
    <source>
        <dbReference type="EMBL" id="RAK59011.1"/>
    </source>
</evidence>
<evidence type="ECO:0000256" key="3">
    <source>
        <dbReference type="ARBA" id="ARBA00022723"/>
    </source>
</evidence>
<evidence type="ECO:0000256" key="8">
    <source>
        <dbReference type="RuleBase" id="RU000461"/>
    </source>
</evidence>
<dbReference type="InterPro" id="IPR001128">
    <property type="entry name" value="Cyt_P450"/>
</dbReference>
<dbReference type="SUPFAM" id="SSF48264">
    <property type="entry name" value="Cytochrome P450"/>
    <property type="match status" value="1"/>
</dbReference>
<evidence type="ECO:0000256" key="4">
    <source>
        <dbReference type="ARBA" id="ARBA00023002"/>
    </source>
</evidence>
<comment type="caution">
    <text evidence="9">The sequence shown here is derived from an EMBL/GenBank/DDBJ whole genome shotgun (WGS) entry which is preliminary data.</text>
</comment>
<comment type="similarity">
    <text evidence="1 8">Belongs to the cytochrome P450 family.</text>
</comment>
<dbReference type="Proteomes" id="UP000249842">
    <property type="component" value="Unassembled WGS sequence"/>
</dbReference>
<dbReference type="InterPro" id="IPR017972">
    <property type="entry name" value="Cyt_P450_CS"/>
</dbReference>
<keyword evidence="3 7" id="KW-0479">Metal-binding</keyword>
<dbReference type="OrthoDB" id="9764248at2"/>
<dbReference type="PRINTS" id="PR00463">
    <property type="entry name" value="EP450I"/>
</dbReference>
<sequence>MFAGGTTMPTSDTAPVLPGALGARPILSLRDRLRGKRLGMPWSVPEAMFHEPLVRQKTPIGDIFYIGDPQLARHVLVERAAEYPKAEIELRLFSALFGQGLLGIDGELWKTHRRTMAPAFAPQAVATYAPAMAGSAEAFVGRWSKLADGAVVDASDEMTALTLTIIARTMFSGEGEGLEPLIQEVLRGAPQFSDFNMLDFIPVTRALRMRGREKRMAALFRPLDDAIAGMIAAREAAAVAPNDLLSRLIAARDETTGAGLSAQEVRDEVITIFMAGHETTATAMTWIWFLLAKHPQEAARLRTELDAALAGRTPTQDDLAQLPFTRRLVDEALRLFPPAPGISARVARAEDELAGVRVRKGAFMVIAPWVLQRHRSTWEDPERFDPDRFLPERSEGRPRLANMPFGAGPRVCIGQLMAINEIVFILATLAQHYDLELASDAPVELKHNVTLRPKGGLPMKVRRRSRTAAAVAAE</sequence>
<reference evidence="10" key="1">
    <citation type="submission" date="2018-05" db="EMBL/GenBank/DDBJ databases">
        <authorList>
            <person name="Li X."/>
        </authorList>
    </citation>
    <scope>NUCLEOTIDE SEQUENCE [LARGE SCALE GENOMIC DNA]</scope>
    <source>
        <strain evidence="10">HKS-05</strain>
    </source>
</reference>
<keyword evidence="6 8" id="KW-0503">Monooxygenase</keyword>
<name>A0A328AXU4_9CAUL</name>
<keyword evidence="5 7" id="KW-0408">Iron</keyword>
<evidence type="ECO:0008006" key="11">
    <source>
        <dbReference type="Google" id="ProtNLM"/>
    </source>
</evidence>
<dbReference type="InterPro" id="IPR050196">
    <property type="entry name" value="Cytochrome_P450_Monoox"/>
</dbReference>
<feature type="binding site" description="axial binding residue" evidence="7">
    <location>
        <position position="412"/>
    </location>
    <ligand>
        <name>heme</name>
        <dbReference type="ChEBI" id="CHEBI:30413"/>
    </ligand>
    <ligandPart>
        <name>Fe</name>
        <dbReference type="ChEBI" id="CHEBI:18248"/>
    </ligandPart>
</feature>
<dbReference type="GO" id="GO:0005506">
    <property type="term" value="F:iron ion binding"/>
    <property type="evidence" value="ECO:0007669"/>
    <property type="project" value="InterPro"/>
</dbReference>
<dbReference type="PANTHER" id="PTHR24291">
    <property type="entry name" value="CYTOCHROME P450 FAMILY 4"/>
    <property type="match status" value="1"/>
</dbReference>
<dbReference type="EMBL" id="QFYP01000001">
    <property type="protein sequence ID" value="RAK59011.1"/>
    <property type="molecule type" value="Genomic_DNA"/>
</dbReference>
<dbReference type="PROSITE" id="PS00086">
    <property type="entry name" value="CYTOCHROME_P450"/>
    <property type="match status" value="1"/>
</dbReference>
<keyword evidence="2 7" id="KW-0349">Heme</keyword>
<dbReference type="GO" id="GO:0004497">
    <property type="term" value="F:monooxygenase activity"/>
    <property type="evidence" value="ECO:0007669"/>
    <property type="project" value="UniProtKB-KW"/>
</dbReference>
<dbReference type="InterPro" id="IPR002401">
    <property type="entry name" value="Cyt_P450_E_grp-I"/>
</dbReference>
<protein>
    <recommendedName>
        <fullName evidence="11">Cytochrome P450</fullName>
    </recommendedName>
</protein>
<evidence type="ECO:0000256" key="7">
    <source>
        <dbReference type="PIRSR" id="PIRSR602401-1"/>
    </source>
</evidence>
<dbReference type="GO" id="GO:0016705">
    <property type="term" value="F:oxidoreductase activity, acting on paired donors, with incorporation or reduction of molecular oxygen"/>
    <property type="evidence" value="ECO:0007669"/>
    <property type="project" value="InterPro"/>
</dbReference>
<dbReference type="GO" id="GO:0020037">
    <property type="term" value="F:heme binding"/>
    <property type="evidence" value="ECO:0007669"/>
    <property type="project" value="InterPro"/>
</dbReference>
<keyword evidence="4 8" id="KW-0560">Oxidoreductase</keyword>
<accession>A0A328AXU4</accession>
<dbReference type="Gene3D" id="1.10.630.10">
    <property type="entry name" value="Cytochrome P450"/>
    <property type="match status" value="1"/>
</dbReference>
<dbReference type="PANTHER" id="PTHR24291:SF50">
    <property type="entry name" value="BIFUNCTIONAL ALBAFLAVENONE MONOOXYGENASE_TERPENE SYNTHASE"/>
    <property type="match status" value="1"/>
</dbReference>
<dbReference type="AlphaFoldDB" id="A0A328AXU4"/>
<dbReference type="Pfam" id="PF00067">
    <property type="entry name" value="p450"/>
    <property type="match status" value="1"/>
</dbReference>
<evidence type="ECO:0000256" key="1">
    <source>
        <dbReference type="ARBA" id="ARBA00010617"/>
    </source>
</evidence>
<evidence type="ECO:0000313" key="10">
    <source>
        <dbReference type="Proteomes" id="UP000249842"/>
    </source>
</evidence>
<evidence type="ECO:0000256" key="6">
    <source>
        <dbReference type="ARBA" id="ARBA00023033"/>
    </source>
</evidence>
<evidence type="ECO:0000256" key="5">
    <source>
        <dbReference type="ARBA" id="ARBA00023004"/>
    </source>
</evidence>
<comment type="cofactor">
    <cofactor evidence="7">
        <name>heme</name>
        <dbReference type="ChEBI" id="CHEBI:30413"/>
    </cofactor>
</comment>
<gene>
    <name evidence="9" type="ORF">DJ021_03925</name>
</gene>